<evidence type="ECO:0000256" key="1">
    <source>
        <dbReference type="SAM" id="Phobius"/>
    </source>
</evidence>
<accession>A0ABR8PMT8</accession>
<dbReference type="Pfam" id="PF06103">
    <property type="entry name" value="DUF948"/>
    <property type="match status" value="1"/>
</dbReference>
<name>A0ABR8PMT8_9BACL</name>
<reference evidence="2 3" key="1">
    <citation type="submission" date="2020-08" db="EMBL/GenBank/DDBJ databases">
        <title>A Genomic Blueprint of the Chicken Gut Microbiome.</title>
        <authorList>
            <person name="Gilroy R."/>
            <person name="Ravi A."/>
            <person name="Getino M."/>
            <person name="Pursley I."/>
            <person name="Horton D.L."/>
            <person name="Alikhan N.-F."/>
            <person name="Baker D."/>
            <person name="Gharbi K."/>
            <person name="Hall N."/>
            <person name="Watson M."/>
            <person name="Adriaenssens E.M."/>
            <person name="Foster-Nyarko E."/>
            <person name="Jarju S."/>
            <person name="Secka A."/>
            <person name="Antonio M."/>
            <person name="Oren A."/>
            <person name="Chaudhuri R."/>
            <person name="La Ragione R.M."/>
            <person name="Hildebrand F."/>
            <person name="Pallen M.J."/>
        </authorList>
    </citation>
    <scope>NUCLEOTIDE SEQUENCE [LARGE SCALE GENOMIC DNA]</scope>
    <source>
        <strain evidence="2 3">Sa3CUA8</strain>
    </source>
</reference>
<keyword evidence="1" id="KW-1133">Transmembrane helix</keyword>
<dbReference type="EMBL" id="JACSQY010000013">
    <property type="protein sequence ID" value="MBD7909477.1"/>
    <property type="molecule type" value="Genomic_DNA"/>
</dbReference>
<dbReference type="PANTHER" id="PTHR40070:SF1">
    <property type="entry name" value="UPF0478 PROTEIN YTXG"/>
    <property type="match status" value="1"/>
</dbReference>
<keyword evidence="1" id="KW-0812">Transmembrane</keyword>
<evidence type="ECO:0000313" key="3">
    <source>
        <dbReference type="Proteomes" id="UP000659496"/>
    </source>
</evidence>
<keyword evidence="3" id="KW-1185">Reference proteome</keyword>
<dbReference type="InterPro" id="IPR009293">
    <property type="entry name" value="UPF0478"/>
</dbReference>
<dbReference type="PANTHER" id="PTHR40070">
    <property type="entry name" value="UPF0478 PROTEIN YTXG"/>
    <property type="match status" value="1"/>
</dbReference>
<feature type="transmembrane region" description="Helical" evidence="1">
    <location>
        <begin position="6"/>
        <end position="23"/>
    </location>
</feature>
<protein>
    <submittedName>
        <fullName evidence="2">DUF948 domain-containing protein</fullName>
    </submittedName>
</protein>
<dbReference type="Proteomes" id="UP000659496">
    <property type="component" value="Unassembled WGS sequence"/>
</dbReference>
<sequence>MSLTGIGVLLIGVAFLILAIYIARVLNGVAGTLGGVNKTLEQLPDQLDGIMGETGQLIRHSNDTLSDVNEKLGNLTPMFEVVGDVGNTTRNLTASLHNVTDAGKRKVDGLDESTRNKSIGGLYGTAALGYFAVRKSIAMKKSSSYLRPGTLLGEGEKRAVDIQRMKAEAAVAAKSGKYVKNDL</sequence>
<proteinExistence type="predicted"/>
<evidence type="ECO:0000313" key="2">
    <source>
        <dbReference type="EMBL" id="MBD7909477.1"/>
    </source>
</evidence>
<dbReference type="RefSeq" id="WP_191691706.1">
    <property type="nucleotide sequence ID" value="NZ_JACSQY010000013.1"/>
</dbReference>
<keyword evidence="1" id="KW-0472">Membrane</keyword>
<gene>
    <name evidence="2" type="ORF">H9659_14155</name>
</gene>
<comment type="caution">
    <text evidence="2">The sequence shown here is derived from an EMBL/GenBank/DDBJ whole genome shotgun (WGS) entry which is preliminary data.</text>
</comment>
<organism evidence="2 3">
    <name type="scientific">Sporosarcina gallistercoris</name>
    <dbReference type="NCBI Taxonomy" id="2762245"/>
    <lineage>
        <taxon>Bacteria</taxon>
        <taxon>Bacillati</taxon>
        <taxon>Bacillota</taxon>
        <taxon>Bacilli</taxon>
        <taxon>Bacillales</taxon>
        <taxon>Caryophanaceae</taxon>
        <taxon>Sporosarcina</taxon>
    </lineage>
</organism>